<dbReference type="EMBL" id="JAVFKN010000002">
    <property type="protein sequence ID" value="MDQ5767532.1"/>
    <property type="molecule type" value="Genomic_DNA"/>
</dbReference>
<reference evidence="2 3" key="1">
    <citation type="submission" date="2023-08" db="EMBL/GenBank/DDBJ databases">
        <title>New molecular markers tilS and rpoB for phylogenetic and monitoring studies of the genus Thiothrix biodiversity.</title>
        <authorList>
            <person name="Ravin N.V."/>
            <person name="Smolyakov D."/>
            <person name="Markov N.D."/>
            <person name="Beletsky A.V."/>
            <person name="Mardanov A.V."/>
            <person name="Rudenko T.S."/>
            <person name="Grabovich M.Y."/>
        </authorList>
    </citation>
    <scope>NUCLEOTIDE SEQUENCE [LARGE SCALE GENOMIC DNA]</scope>
    <source>
        <strain evidence="2 3">H33</strain>
    </source>
</reference>
<dbReference type="Gene3D" id="3.90.1570.10">
    <property type="entry name" value="tt1808, chain A"/>
    <property type="match status" value="1"/>
</dbReference>
<proteinExistence type="predicted"/>
<name>A0ABU0Y410_9GAMM</name>
<accession>A0ABU0Y410</accession>
<keyword evidence="3" id="KW-1185">Reference proteome</keyword>
<keyword evidence="2" id="KW-0540">Nuclease</keyword>
<organism evidence="2 3">
    <name type="scientific">Thiothrix subterranea</name>
    <dbReference type="NCBI Taxonomy" id="2735563"/>
    <lineage>
        <taxon>Bacteria</taxon>
        <taxon>Pseudomonadati</taxon>
        <taxon>Pseudomonadota</taxon>
        <taxon>Gammaproteobacteria</taxon>
        <taxon>Thiotrichales</taxon>
        <taxon>Thiotrichaceae</taxon>
        <taxon>Thiothrix</taxon>
    </lineage>
</organism>
<dbReference type="GO" id="GO:0004519">
    <property type="term" value="F:endonuclease activity"/>
    <property type="evidence" value="ECO:0007669"/>
    <property type="project" value="UniProtKB-KW"/>
</dbReference>
<dbReference type="Proteomes" id="UP001223336">
    <property type="component" value="Unassembled WGS sequence"/>
</dbReference>
<gene>
    <name evidence="2" type="ORF">RCC75_03275</name>
</gene>
<feature type="domain" description="Putative restriction endonuclease" evidence="1">
    <location>
        <begin position="8"/>
        <end position="52"/>
    </location>
</feature>
<evidence type="ECO:0000259" key="1">
    <source>
        <dbReference type="Pfam" id="PF05685"/>
    </source>
</evidence>
<protein>
    <submittedName>
        <fullName evidence="2">Uma2 family endonuclease</fullName>
    </submittedName>
</protein>
<evidence type="ECO:0000313" key="3">
    <source>
        <dbReference type="Proteomes" id="UP001223336"/>
    </source>
</evidence>
<evidence type="ECO:0000313" key="2">
    <source>
        <dbReference type="EMBL" id="MDQ5767532.1"/>
    </source>
</evidence>
<keyword evidence="2" id="KW-0378">Hydrolase</keyword>
<dbReference type="PANTHER" id="PTHR36558">
    <property type="entry name" value="GLR1098 PROTEIN"/>
    <property type="match status" value="1"/>
</dbReference>
<comment type="caution">
    <text evidence="2">The sequence shown here is derived from an EMBL/GenBank/DDBJ whole genome shotgun (WGS) entry which is preliminary data.</text>
</comment>
<sequence length="70" mass="7866">MGFVVAASNPILIVEVLSDGTERVDLKEKFDNYTSIPSLLEYVVVSQDVPLVRLRNANILTFDLILIMTR</sequence>
<dbReference type="RefSeq" id="WP_308133700.1">
    <property type="nucleotide sequence ID" value="NZ_CP133197.1"/>
</dbReference>
<dbReference type="InterPro" id="IPR012296">
    <property type="entry name" value="Nuclease_put_TT1808"/>
</dbReference>
<keyword evidence="2" id="KW-0255">Endonuclease</keyword>
<dbReference type="Pfam" id="PF05685">
    <property type="entry name" value="Uma2"/>
    <property type="match status" value="1"/>
</dbReference>
<dbReference type="InterPro" id="IPR008538">
    <property type="entry name" value="Uma2"/>
</dbReference>
<dbReference type="PANTHER" id="PTHR36558:SF1">
    <property type="entry name" value="RESTRICTION ENDONUCLEASE DOMAIN-CONTAINING PROTEIN-RELATED"/>
    <property type="match status" value="1"/>
</dbReference>